<sequence>MNFKKLEDLKESRKVNFEELSKITGKSVGGLKKMWTNRKVSVEVLEKLAKYFKMPIAYFFDESNAPRSVQQVGDNNIFFSEIDNDDNNAVKENRQEYKLREITILEKELEFVKRERDTYKQQVEDYRRIIEKMR</sequence>
<keyword evidence="4" id="KW-1185">Reference proteome</keyword>
<accession>A0A9X3F4B5</accession>
<evidence type="ECO:0000313" key="3">
    <source>
        <dbReference type="EMBL" id="MCY1720213.1"/>
    </source>
</evidence>
<keyword evidence="1" id="KW-0175">Coiled coil</keyword>
<gene>
    <name evidence="3" type="ORF">OU798_07655</name>
</gene>
<feature type="coiled-coil region" evidence="1">
    <location>
        <begin position="102"/>
        <end position="129"/>
    </location>
</feature>
<dbReference type="Gene3D" id="1.10.260.40">
    <property type="entry name" value="lambda repressor-like DNA-binding domains"/>
    <property type="match status" value="1"/>
</dbReference>
<dbReference type="InterPro" id="IPR001387">
    <property type="entry name" value="Cro/C1-type_HTH"/>
</dbReference>
<reference evidence="3" key="1">
    <citation type="submission" date="2022-11" db="EMBL/GenBank/DDBJ databases">
        <title>Marilongibacter aestuarii gen. nov., sp. nov., isolated from tidal flat sediment.</title>
        <authorList>
            <person name="Jiayan W."/>
        </authorList>
    </citation>
    <scope>NUCLEOTIDE SEQUENCE</scope>
    <source>
        <strain evidence="3">Z1-6</strain>
    </source>
</reference>
<dbReference type="RefSeq" id="WP_343332547.1">
    <property type="nucleotide sequence ID" value="NZ_JAPOHD010000013.1"/>
</dbReference>
<protein>
    <submittedName>
        <fullName evidence="3">Helix-turn-helix transcriptional regulator</fullName>
    </submittedName>
</protein>
<evidence type="ECO:0000256" key="1">
    <source>
        <dbReference type="SAM" id="Coils"/>
    </source>
</evidence>
<dbReference type="EMBL" id="JAPOHD010000013">
    <property type="protein sequence ID" value="MCY1720213.1"/>
    <property type="molecule type" value="Genomic_DNA"/>
</dbReference>
<dbReference type="GO" id="GO:0003677">
    <property type="term" value="F:DNA binding"/>
    <property type="evidence" value="ECO:0007669"/>
    <property type="project" value="InterPro"/>
</dbReference>
<dbReference type="PROSITE" id="PS50943">
    <property type="entry name" value="HTH_CROC1"/>
    <property type="match status" value="1"/>
</dbReference>
<organism evidence="3 4">
    <name type="scientific">Draconibacterium aestuarii</name>
    <dbReference type="NCBI Taxonomy" id="2998507"/>
    <lineage>
        <taxon>Bacteria</taxon>
        <taxon>Pseudomonadati</taxon>
        <taxon>Bacteroidota</taxon>
        <taxon>Bacteroidia</taxon>
        <taxon>Marinilabiliales</taxon>
        <taxon>Prolixibacteraceae</taxon>
        <taxon>Draconibacterium</taxon>
    </lineage>
</organism>
<comment type="caution">
    <text evidence="3">The sequence shown here is derived from an EMBL/GenBank/DDBJ whole genome shotgun (WGS) entry which is preliminary data.</text>
</comment>
<proteinExistence type="predicted"/>
<dbReference type="Proteomes" id="UP001145087">
    <property type="component" value="Unassembled WGS sequence"/>
</dbReference>
<dbReference type="SUPFAM" id="SSF47413">
    <property type="entry name" value="lambda repressor-like DNA-binding domains"/>
    <property type="match status" value="1"/>
</dbReference>
<evidence type="ECO:0000259" key="2">
    <source>
        <dbReference type="PROSITE" id="PS50943"/>
    </source>
</evidence>
<dbReference type="Pfam" id="PF13443">
    <property type="entry name" value="HTH_26"/>
    <property type="match status" value="1"/>
</dbReference>
<feature type="domain" description="HTH cro/C1-type" evidence="2">
    <location>
        <begin position="6"/>
        <end position="59"/>
    </location>
</feature>
<evidence type="ECO:0000313" key="4">
    <source>
        <dbReference type="Proteomes" id="UP001145087"/>
    </source>
</evidence>
<name>A0A9X3F4B5_9BACT</name>
<dbReference type="AlphaFoldDB" id="A0A9X3F4B5"/>
<dbReference type="InterPro" id="IPR010982">
    <property type="entry name" value="Lambda_DNA-bd_dom_sf"/>
</dbReference>